<feature type="compositionally biased region" description="Basic residues" evidence="1">
    <location>
        <begin position="54"/>
        <end position="65"/>
    </location>
</feature>
<organism evidence="2 3">
    <name type="scientific">Hermanssonia centrifuga</name>
    <dbReference type="NCBI Taxonomy" id="98765"/>
    <lineage>
        <taxon>Eukaryota</taxon>
        <taxon>Fungi</taxon>
        <taxon>Dikarya</taxon>
        <taxon>Basidiomycota</taxon>
        <taxon>Agaricomycotina</taxon>
        <taxon>Agaricomycetes</taxon>
        <taxon>Polyporales</taxon>
        <taxon>Meruliaceae</taxon>
        <taxon>Hermanssonia</taxon>
    </lineage>
</organism>
<evidence type="ECO:0000313" key="3">
    <source>
        <dbReference type="Proteomes" id="UP000186601"/>
    </source>
</evidence>
<dbReference type="Proteomes" id="UP000186601">
    <property type="component" value="Unassembled WGS sequence"/>
</dbReference>
<accession>A0A2R6S5L2</accession>
<evidence type="ECO:0000256" key="1">
    <source>
        <dbReference type="SAM" id="MobiDB-lite"/>
    </source>
</evidence>
<evidence type="ECO:0000313" key="2">
    <source>
        <dbReference type="EMBL" id="PSS37543.1"/>
    </source>
</evidence>
<feature type="compositionally biased region" description="Polar residues" evidence="1">
    <location>
        <begin position="30"/>
        <end position="50"/>
    </location>
</feature>
<proteinExistence type="predicted"/>
<gene>
    <name evidence="2" type="ORF">PHLCEN_2v619</name>
</gene>
<sequence>MTRYTNVALKKRPYVEAGFNYREEPEMPEASTSNTAPQNTAEAGSSTLEQTVAPKKKRKRGKSRKPSTITDGGAEGTETTAAAEDRGGGAVQPSDGTVGNSPVRSKTTNTKADKGKKKLKEKSRGALSTCKLHDWDL</sequence>
<feature type="region of interest" description="Disordered" evidence="1">
    <location>
        <begin position="1"/>
        <end position="137"/>
    </location>
</feature>
<name>A0A2R6S5L2_9APHY</name>
<dbReference type="EMBL" id="MLYV02000038">
    <property type="protein sequence ID" value="PSS37543.1"/>
    <property type="molecule type" value="Genomic_DNA"/>
</dbReference>
<feature type="compositionally biased region" description="Polar residues" evidence="1">
    <location>
        <begin position="94"/>
        <end position="105"/>
    </location>
</feature>
<protein>
    <submittedName>
        <fullName evidence="2">Uncharacterized protein</fullName>
    </submittedName>
</protein>
<comment type="caution">
    <text evidence="2">The sequence shown here is derived from an EMBL/GenBank/DDBJ whole genome shotgun (WGS) entry which is preliminary data.</text>
</comment>
<dbReference type="AlphaFoldDB" id="A0A2R6S5L2"/>
<feature type="compositionally biased region" description="Low complexity" evidence="1">
    <location>
        <begin position="68"/>
        <end position="82"/>
    </location>
</feature>
<reference evidence="2 3" key="1">
    <citation type="submission" date="2018-02" db="EMBL/GenBank/DDBJ databases">
        <title>Genome sequence of the basidiomycete white-rot fungus Phlebia centrifuga.</title>
        <authorList>
            <person name="Granchi Z."/>
            <person name="Peng M."/>
            <person name="de Vries R.P."/>
            <person name="Hilden K."/>
            <person name="Makela M.R."/>
            <person name="Grigoriev I."/>
            <person name="Riley R."/>
        </authorList>
    </citation>
    <scope>NUCLEOTIDE SEQUENCE [LARGE SCALE GENOMIC DNA]</scope>
    <source>
        <strain evidence="2 3">FBCC195</strain>
    </source>
</reference>
<keyword evidence="3" id="KW-1185">Reference proteome</keyword>